<protein>
    <submittedName>
        <fullName evidence="1">Uncharacterized protein</fullName>
    </submittedName>
</protein>
<organism evidence="1">
    <name type="scientific">Rhizophora mucronata</name>
    <name type="common">Asiatic mangrove</name>
    <dbReference type="NCBI Taxonomy" id="61149"/>
    <lineage>
        <taxon>Eukaryota</taxon>
        <taxon>Viridiplantae</taxon>
        <taxon>Streptophyta</taxon>
        <taxon>Embryophyta</taxon>
        <taxon>Tracheophyta</taxon>
        <taxon>Spermatophyta</taxon>
        <taxon>Magnoliopsida</taxon>
        <taxon>eudicotyledons</taxon>
        <taxon>Gunneridae</taxon>
        <taxon>Pentapetalae</taxon>
        <taxon>rosids</taxon>
        <taxon>fabids</taxon>
        <taxon>Malpighiales</taxon>
        <taxon>Rhizophoraceae</taxon>
        <taxon>Rhizophora</taxon>
    </lineage>
</organism>
<name>A0A2P2MWC7_RHIMU</name>
<dbReference type="AlphaFoldDB" id="A0A2P2MWC7"/>
<dbReference type="EMBL" id="GGEC01054051">
    <property type="protein sequence ID" value="MBX34535.1"/>
    <property type="molecule type" value="Transcribed_RNA"/>
</dbReference>
<proteinExistence type="predicted"/>
<reference evidence="1" key="1">
    <citation type="submission" date="2018-02" db="EMBL/GenBank/DDBJ databases">
        <title>Rhizophora mucronata_Transcriptome.</title>
        <authorList>
            <person name="Meera S.P."/>
            <person name="Sreeshan A."/>
            <person name="Augustine A."/>
        </authorList>
    </citation>
    <scope>NUCLEOTIDE SEQUENCE</scope>
    <source>
        <tissue evidence="1">Leaf</tissue>
    </source>
</reference>
<evidence type="ECO:0000313" key="1">
    <source>
        <dbReference type="EMBL" id="MBX34535.1"/>
    </source>
</evidence>
<sequence>MEETGKPPNHNFMVSPSFHKLSQHEFVMFLS</sequence>
<accession>A0A2P2MWC7</accession>